<evidence type="ECO:0000256" key="6">
    <source>
        <dbReference type="ARBA" id="ARBA00022989"/>
    </source>
</evidence>
<evidence type="ECO:0000256" key="11">
    <source>
        <dbReference type="SAM" id="Phobius"/>
    </source>
</evidence>
<evidence type="ECO:0000313" key="15">
    <source>
        <dbReference type="Proteomes" id="UP001470288"/>
    </source>
</evidence>
<evidence type="ECO:0000259" key="12">
    <source>
        <dbReference type="Pfam" id="PF01514"/>
    </source>
</evidence>
<evidence type="ECO:0000256" key="8">
    <source>
        <dbReference type="ARBA" id="ARBA00023143"/>
    </source>
</evidence>
<keyword evidence="6 11" id="KW-1133">Transmembrane helix</keyword>
<evidence type="ECO:0000256" key="1">
    <source>
        <dbReference type="ARBA" id="ARBA00004117"/>
    </source>
</evidence>
<feature type="transmembrane region" description="Helical" evidence="11">
    <location>
        <begin position="21"/>
        <end position="41"/>
    </location>
</feature>
<evidence type="ECO:0000259" key="13">
    <source>
        <dbReference type="Pfam" id="PF08345"/>
    </source>
</evidence>
<evidence type="ECO:0000313" key="14">
    <source>
        <dbReference type="EMBL" id="MEQ2579324.1"/>
    </source>
</evidence>
<evidence type="ECO:0000256" key="3">
    <source>
        <dbReference type="ARBA" id="ARBA00007971"/>
    </source>
</evidence>
<dbReference type="Gene3D" id="3.30.300.30">
    <property type="match status" value="1"/>
</dbReference>
<dbReference type="InterPro" id="IPR006182">
    <property type="entry name" value="FliF_N_dom"/>
</dbReference>
<organism evidence="14 15">
    <name type="scientific">Hominiventricola aquisgranensis</name>
    <dbReference type="NCBI Taxonomy" id="3133164"/>
    <lineage>
        <taxon>Bacteria</taxon>
        <taxon>Bacillati</taxon>
        <taxon>Bacillota</taxon>
        <taxon>Clostridia</taxon>
        <taxon>Lachnospirales</taxon>
        <taxon>Lachnospiraceae</taxon>
        <taxon>Hominiventricola</taxon>
    </lineage>
</organism>
<evidence type="ECO:0000256" key="9">
    <source>
        <dbReference type="PIRNR" id="PIRNR004862"/>
    </source>
</evidence>
<feature type="domain" description="Flagellar M-ring N-terminal" evidence="12">
    <location>
        <begin position="42"/>
        <end position="217"/>
    </location>
</feature>
<gene>
    <name evidence="14" type="primary">fliF</name>
    <name evidence="14" type="ORF">WMO62_10875</name>
</gene>
<evidence type="ECO:0000256" key="10">
    <source>
        <dbReference type="SAM" id="MobiDB-lite"/>
    </source>
</evidence>
<feature type="region of interest" description="Disordered" evidence="10">
    <location>
        <begin position="296"/>
        <end position="342"/>
    </location>
</feature>
<protein>
    <recommendedName>
        <fullName evidence="9">Flagellar M-ring protein</fullName>
    </recommendedName>
</protein>
<dbReference type="PIRSF" id="PIRSF004862">
    <property type="entry name" value="FliF"/>
    <property type="match status" value="1"/>
</dbReference>
<name>A0ABV1I2A1_9FIRM</name>
<comment type="subcellular location">
    <subcellularLocation>
        <location evidence="1 9">Bacterial flagellum basal body</location>
    </subcellularLocation>
    <subcellularLocation>
        <location evidence="2">Cell membrane</location>
        <topology evidence="2">Multi-pass membrane protein</topology>
    </subcellularLocation>
</comment>
<evidence type="ECO:0000256" key="2">
    <source>
        <dbReference type="ARBA" id="ARBA00004651"/>
    </source>
</evidence>
<comment type="function">
    <text evidence="9">The M ring may be actively involved in energy transduction.</text>
</comment>
<dbReference type="InterPro" id="IPR043427">
    <property type="entry name" value="YscJ/FliF"/>
</dbReference>
<keyword evidence="14" id="KW-0282">Flagellum</keyword>
<dbReference type="InterPro" id="IPR045851">
    <property type="entry name" value="AMP-bd_C_sf"/>
</dbReference>
<keyword evidence="7 11" id="KW-0472">Membrane</keyword>
<dbReference type="PANTHER" id="PTHR30046">
    <property type="entry name" value="FLAGELLAR M-RING PROTEIN"/>
    <property type="match status" value="1"/>
</dbReference>
<dbReference type="PRINTS" id="PR01009">
    <property type="entry name" value="FLGMRINGFLIF"/>
</dbReference>
<keyword evidence="15" id="KW-1185">Reference proteome</keyword>
<proteinExistence type="inferred from homology"/>
<sequence>MKEKLEQIKEFVGKLSSKTKKLIIAGAALLLIAAVAVAFILNNQPYEVLFSGLGTEEAQQIVGKLQESGIDFKYQGESTILVKKDVLDVTKAQLVQEGYPKSGFTYDTFINNVGMMTTDSDKRTYKLYELQDRISSTIRLFENVKDAKVTIALGEESKYALDDEAKQDSSATAVVTMKDGGSPTEDQAAAIQRLVAKSVPGMELDQVAVFDGNGNDVSVSEESSSMNGSDAEEIAAVIENQIEEKVHDVLGPIYGNQNVRISARAKVDTQRLITESTTYNTPEKIDQNDKSGIVSHEESMTENTKNRQGTAGGKVGTETNADNTEYAAGRGGNSSASSESESVSKDYLVNQIKEQGQIDPGVLTDLTVAVAINGEGYGELTEKQIRDLVGNATGIAAEDREGKISLVSAPFYKANTEEASAKANAMDTKTLLILAGIAAAVLLILSIIILIVAKRRKKKRMLEEQELLAAETEVMPDLHADSDEDIGRLSKEMQELRNDRGMELKKQVREFADQNPEISAQLLKSWLNGGEDHGEQ</sequence>
<dbReference type="PANTHER" id="PTHR30046:SF0">
    <property type="entry name" value="FLAGELLAR M-RING PROTEIN"/>
    <property type="match status" value="1"/>
</dbReference>
<dbReference type="Pfam" id="PF01514">
    <property type="entry name" value="YscJ_FliF"/>
    <property type="match status" value="1"/>
</dbReference>
<comment type="similarity">
    <text evidence="3 9">Belongs to the FliF family.</text>
</comment>
<dbReference type="InterPro" id="IPR000067">
    <property type="entry name" value="FlgMring_FliF"/>
</dbReference>
<accession>A0ABV1I2A1</accession>
<comment type="caution">
    <text evidence="14">The sequence shown here is derived from an EMBL/GenBank/DDBJ whole genome shotgun (WGS) entry which is preliminary data.</text>
</comment>
<dbReference type="EMBL" id="JBBMFC010000019">
    <property type="protein sequence ID" value="MEQ2579324.1"/>
    <property type="molecule type" value="Genomic_DNA"/>
</dbReference>
<dbReference type="Proteomes" id="UP001470288">
    <property type="component" value="Unassembled WGS sequence"/>
</dbReference>
<dbReference type="RefSeq" id="WP_349144643.1">
    <property type="nucleotide sequence ID" value="NZ_JBBMFC010000019.1"/>
</dbReference>
<dbReference type="InterPro" id="IPR013556">
    <property type="entry name" value="Flag_M-ring_C"/>
</dbReference>
<dbReference type="Pfam" id="PF08345">
    <property type="entry name" value="YscJ_FliF_C"/>
    <property type="match status" value="1"/>
</dbReference>
<reference evidence="14 15" key="1">
    <citation type="submission" date="2024-03" db="EMBL/GenBank/DDBJ databases">
        <title>Human intestinal bacterial collection.</title>
        <authorList>
            <person name="Pauvert C."/>
            <person name="Hitch T.C.A."/>
            <person name="Clavel T."/>
        </authorList>
    </citation>
    <scope>NUCLEOTIDE SEQUENCE [LARGE SCALE GENOMIC DNA]</scope>
    <source>
        <strain evidence="14 15">CLA-AA-H78B</strain>
    </source>
</reference>
<keyword evidence="5 11" id="KW-0812">Transmembrane</keyword>
<keyword evidence="8 9" id="KW-0975">Bacterial flagellum</keyword>
<keyword evidence="4" id="KW-1003">Cell membrane</keyword>
<feature type="transmembrane region" description="Helical" evidence="11">
    <location>
        <begin position="431"/>
        <end position="453"/>
    </location>
</feature>
<evidence type="ECO:0000256" key="5">
    <source>
        <dbReference type="ARBA" id="ARBA00022692"/>
    </source>
</evidence>
<dbReference type="NCBIfam" id="TIGR00206">
    <property type="entry name" value="fliF"/>
    <property type="match status" value="1"/>
</dbReference>
<evidence type="ECO:0000256" key="4">
    <source>
        <dbReference type="ARBA" id="ARBA00022475"/>
    </source>
</evidence>
<feature type="domain" description="Flagellar M-ring C-terminal" evidence="13">
    <location>
        <begin position="250"/>
        <end position="411"/>
    </location>
</feature>
<evidence type="ECO:0000256" key="7">
    <source>
        <dbReference type="ARBA" id="ARBA00023136"/>
    </source>
</evidence>
<keyword evidence="14" id="KW-0966">Cell projection</keyword>
<keyword evidence="14" id="KW-0969">Cilium</keyword>